<name>A0A8X6FA47_TRICU</name>
<dbReference type="Proteomes" id="UP000887116">
    <property type="component" value="Unassembled WGS sequence"/>
</dbReference>
<dbReference type="EMBL" id="BMAO01011463">
    <property type="protein sequence ID" value="GFQ73841.1"/>
    <property type="molecule type" value="Genomic_DNA"/>
</dbReference>
<organism evidence="1 2">
    <name type="scientific">Trichonephila clavata</name>
    <name type="common">Joro spider</name>
    <name type="synonym">Nephila clavata</name>
    <dbReference type="NCBI Taxonomy" id="2740835"/>
    <lineage>
        <taxon>Eukaryota</taxon>
        <taxon>Metazoa</taxon>
        <taxon>Ecdysozoa</taxon>
        <taxon>Arthropoda</taxon>
        <taxon>Chelicerata</taxon>
        <taxon>Arachnida</taxon>
        <taxon>Araneae</taxon>
        <taxon>Araneomorphae</taxon>
        <taxon>Entelegynae</taxon>
        <taxon>Araneoidea</taxon>
        <taxon>Nephilidae</taxon>
        <taxon>Trichonephila</taxon>
    </lineage>
</organism>
<keyword evidence="2" id="KW-1185">Reference proteome</keyword>
<dbReference type="AlphaFoldDB" id="A0A8X6FA47"/>
<comment type="caution">
    <text evidence="1">The sequence shown here is derived from an EMBL/GenBank/DDBJ whole genome shotgun (WGS) entry which is preliminary data.</text>
</comment>
<dbReference type="OrthoDB" id="10556896at2759"/>
<proteinExistence type="predicted"/>
<sequence>MVSFSTDEDETIANVITGPHEDRFECPFKGIEWETKTWGRRRIGKWNVWDGRGNNCLRRTFRLRHSSGLSLDGERHRKNREHFSVRCALVICVRCRILESC</sequence>
<gene>
    <name evidence="1" type="ORF">TNCT_146951</name>
</gene>
<evidence type="ECO:0000313" key="2">
    <source>
        <dbReference type="Proteomes" id="UP000887116"/>
    </source>
</evidence>
<reference evidence="1" key="1">
    <citation type="submission" date="2020-07" db="EMBL/GenBank/DDBJ databases">
        <title>Multicomponent nature underlies the extraordinary mechanical properties of spider dragline silk.</title>
        <authorList>
            <person name="Kono N."/>
            <person name="Nakamura H."/>
            <person name="Mori M."/>
            <person name="Yoshida Y."/>
            <person name="Ohtoshi R."/>
            <person name="Malay A.D."/>
            <person name="Moran D.A.P."/>
            <person name="Tomita M."/>
            <person name="Numata K."/>
            <person name="Arakawa K."/>
        </authorList>
    </citation>
    <scope>NUCLEOTIDE SEQUENCE</scope>
</reference>
<evidence type="ECO:0000313" key="1">
    <source>
        <dbReference type="EMBL" id="GFQ73841.1"/>
    </source>
</evidence>
<protein>
    <submittedName>
        <fullName evidence="1">Uncharacterized protein</fullName>
    </submittedName>
</protein>
<accession>A0A8X6FA47</accession>